<dbReference type="InterPro" id="IPR008334">
    <property type="entry name" value="5'-Nucleotdase_C"/>
</dbReference>
<dbReference type="Pfam" id="PF00149">
    <property type="entry name" value="Metallophos"/>
    <property type="match status" value="1"/>
</dbReference>
<dbReference type="SUPFAM" id="SSF55816">
    <property type="entry name" value="5'-nucleotidase (syn. UDP-sugar hydrolase), C-terminal domain"/>
    <property type="match status" value="1"/>
</dbReference>
<dbReference type="GO" id="GO:0008768">
    <property type="term" value="F:UDP-sugar diphosphatase activity"/>
    <property type="evidence" value="ECO:0007669"/>
    <property type="project" value="TreeGrafter"/>
</dbReference>
<protein>
    <submittedName>
        <fullName evidence="5">Bifunctional metallophosphatase/5'-nucleotidase</fullName>
    </submittedName>
</protein>
<dbReference type="PRINTS" id="PR01607">
    <property type="entry name" value="APYRASEFAMLY"/>
</dbReference>
<feature type="domain" description="5'-Nucleotidase C-terminal" evidence="4">
    <location>
        <begin position="377"/>
        <end position="530"/>
    </location>
</feature>
<dbReference type="InterPro" id="IPR004843">
    <property type="entry name" value="Calcineurin-like_PHP"/>
</dbReference>
<dbReference type="InterPro" id="IPR036907">
    <property type="entry name" value="5'-Nucleotdase_C_sf"/>
</dbReference>
<keyword evidence="2" id="KW-0378">Hydrolase</keyword>
<accession>A0A3M2L3A5</accession>
<reference evidence="5 6" key="1">
    <citation type="submission" date="2018-10" db="EMBL/GenBank/DDBJ databases">
        <title>Isolation from cow dung.</title>
        <authorList>
            <person name="Ling L."/>
        </authorList>
    </citation>
    <scope>NUCLEOTIDE SEQUENCE [LARGE SCALE GENOMIC DNA]</scope>
    <source>
        <strain evidence="5 6">NEAU-LL90</strain>
    </source>
</reference>
<dbReference type="InterPro" id="IPR006179">
    <property type="entry name" value="5_nucleotidase/apyrase"/>
</dbReference>
<feature type="domain" description="Calcineurin-like phosphoesterase" evidence="3">
    <location>
        <begin position="63"/>
        <end position="306"/>
    </location>
</feature>
<gene>
    <name evidence="5" type="ORF">EBN03_14345</name>
</gene>
<dbReference type="PANTHER" id="PTHR11575:SF24">
    <property type="entry name" value="5'-NUCLEOTIDASE"/>
    <property type="match status" value="1"/>
</dbReference>
<dbReference type="AlphaFoldDB" id="A0A3M2L3A5"/>
<dbReference type="GO" id="GO:0030288">
    <property type="term" value="C:outer membrane-bounded periplasmic space"/>
    <property type="evidence" value="ECO:0007669"/>
    <property type="project" value="TreeGrafter"/>
</dbReference>
<dbReference type="InterPro" id="IPR029052">
    <property type="entry name" value="Metallo-depent_PP-like"/>
</dbReference>
<dbReference type="Proteomes" id="UP000279275">
    <property type="component" value="Unassembled WGS sequence"/>
</dbReference>
<comment type="similarity">
    <text evidence="2">Belongs to the 5'-nucleotidase family.</text>
</comment>
<dbReference type="Gene3D" id="3.90.780.10">
    <property type="entry name" value="5'-Nucleotidase, C-terminal domain"/>
    <property type="match status" value="1"/>
</dbReference>
<dbReference type="GO" id="GO:0000166">
    <property type="term" value="F:nucleotide binding"/>
    <property type="evidence" value="ECO:0007669"/>
    <property type="project" value="UniProtKB-KW"/>
</dbReference>
<feature type="signal peptide" evidence="2">
    <location>
        <begin position="1"/>
        <end position="21"/>
    </location>
</feature>
<sequence>MNVRARVSGVVAALTAAVLLAGCGSPGPAVPDLSGPLPAGPFPAISTGDLPDAAPGEVHLFGLNDFHGNLEPPTGTNGHIGPYETGGAAYLAAHLARLRAKYPAGAVLAAGDDVGASPLTSALFHDEPTVDFLNSIGVAASSVGNHEFDHGVTELARLQHGGCAADGCTPGPRFTGAAFRYLAANVTDPAGNPPPGTTPWTIVDVGGHKIGVVGTVTPDTASIVLPDGIRGYTFADETDAINAAVPAMKQAGAETVVALLHDGGAQNTHGGPVDPNGCTDISPTVTALAHRVDPAVKVLITGHTHQWYNCAIDGKVVTQAASYGRMITDIALRFHDGTVDAKAVNRLVTHNLAPDPATAKTVAYYAGLADPRAKQTIGTATAPLPVESSPGGDSPLGDVIADSMLAAMAPQGAVAAFMNPGGVRAELSDGPISYAAAYAVQPFGNEVVAVTLTGRQILALLEQQWDNVSKPAVLDIAGLTYTYDDSAPKGARVLQDSVRIGDAPLNPAAEYKVATNSFLQAGGDGFAVFREATGTADIGPADLDALAAYLKSAGPIGAPPPRVQRR</sequence>
<evidence type="ECO:0000313" key="5">
    <source>
        <dbReference type="EMBL" id="RMI32182.1"/>
    </source>
</evidence>
<dbReference type="PANTHER" id="PTHR11575">
    <property type="entry name" value="5'-NUCLEOTIDASE-RELATED"/>
    <property type="match status" value="1"/>
</dbReference>
<name>A0A3M2L3A5_9NOCA</name>
<dbReference type="GO" id="GO:0009166">
    <property type="term" value="P:nucleotide catabolic process"/>
    <property type="evidence" value="ECO:0007669"/>
    <property type="project" value="InterPro"/>
</dbReference>
<dbReference type="Pfam" id="PF02872">
    <property type="entry name" value="5_nucleotid_C"/>
    <property type="match status" value="1"/>
</dbReference>
<dbReference type="SUPFAM" id="SSF56300">
    <property type="entry name" value="Metallo-dependent phosphatases"/>
    <property type="match status" value="1"/>
</dbReference>
<dbReference type="PROSITE" id="PS51257">
    <property type="entry name" value="PROKAR_LIPOPROTEIN"/>
    <property type="match status" value="1"/>
</dbReference>
<organism evidence="5 6">
    <name type="scientific">Nocardia stercoris</name>
    <dbReference type="NCBI Taxonomy" id="2483361"/>
    <lineage>
        <taxon>Bacteria</taxon>
        <taxon>Bacillati</taxon>
        <taxon>Actinomycetota</taxon>
        <taxon>Actinomycetes</taxon>
        <taxon>Mycobacteriales</taxon>
        <taxon>Nocardiaceae</taxon>
        <taxon>Nocardia</taxon>
    </lineage>
</organism>
<dbReference type="RefSeq" id="WP_122188523.1">
    <property type="nucleotide sequence ID" value="NZ_RFFH01000005.1"/>
</dbReference>
<dbReference type="EMBL" id="RFFH01000005">
    <property type="protein sequence ID" value="RMI32182.1"/>
    <property type="molecule type" value="Genomic_DNA"/>
</dbReference>
<evidence type="ECO:0000313" key="6">
    <source>
        <dbReference type="Proteomes" id="UP000279275"/>
    </source>
</evidence>
<keyword evidence="1 2" id="KW-0732">Signal</keyword>
<proteinExistence type="inferred from homology"/>
<evidence type="ECO:0000259" key="3">
    <source>
        <dbReference type="Pfam" id="PF00149"/>
    </source>
</evidence>
<dbReference type="Gene3D" id="3.60.21.10">
    <property type="match status" value="1"/>
</dbReference>
<comment type="caution">
    <text evidence="5">The sequence shown here is derived from an EMBL/GenBank/DDBJ whole genome shotgun (WGS) entry which is preliminary data.</text>
</comment>
<evidence type="ECO:0000259" key="4">
    <source>
        <dbReference type="Pfam" id="PF02872"/>
    </source>
</evidence>
<dbReference type="GO" id="GO:0008253">
    <property type="term" value="F:5'-nucleotidase activity"/>
    <property type="evidence" value="ECO:0007669"/>
    <property type="project" value="TreeGrafter"/>
</dbReference>
<dbReference type="OrthoDB" id="1016457at2"/>
<keyword evidence="2" id="KW-0547">Nucleotide-binding</keyword>
<evidence type="ECO:0000256" key="2">
    <source>
        <dbReference type="RuleBase" id="RU362119"/>
    </source>
</evidence>
<evidence type="ECO:0000256" key="1">
    <source>
        <dbReference type="ARBA" id="ARBA00022729"/>
    </source>
</evidence>
<keyword evidence="6" id="KW-1185">Reference proteome</keyword>
<feature type="chain" id="PRO_5039744312" evidence="2">
    <location>
        <begin position="22"/>
        <end position="566"/>
    </location>
</feature>